<proteinExistence type="predicted"/>
<reference evidence="1 2" key="1">
    <citation type="journal article" date="2013" name="Genome Announc.">
        <title>Draft Genome Sequence of Cyclobacterium qasimii Strain M12-11BT, Isolated from Arctic Marine Sediment.</title>
        <authorList>
            <person name="Shivaji S."/>
            <person name="Ara S."/>
            <person name="Singh A."/>
            <person name="Kumar Pinnaka A."/>
        </authorList>
    </citation>
    <scope>NUCLEOTIDE SEQUENCE [LARGE SCALE GENOMIC DNA]</scope>
    <source>
        <strain evidence="1 2">M12-11B</strain>
    </source>
</reference>
<gene>
    <name evidence="1" type="ORF">ADICYQ_0966</name>
</gene>
<sequence>MGIVPISQNRIINVFLILKQIHNGEKGQWLFKVMRILLQTLSKI</sequence>
<comment type="caution">
    <text evidence="1">The sequence shown here is derived from an EMBL/GenBank/DDBJ whole genome shotgun (WGS) entry which is preliminary data.</text>
</comment>
<dbReference type="EMBL" id="ATNM01000036">
    <property type="protein sequence ID" value="EPR70542.1"/>
    <property type="molecule type" value="Genomic_DNA"/>
</dbReference>
<dbReference type="Proteomes" id="UP000014974">
    <property type="component" value="Unassembled WGS sequence"/>
</dbReference>
<organism evidence="1 2">
    <name type="scientific">Cyclobacterium qasimii M12-11B</name>
    <dbReference type="NCBI Taxonomy" id="641524"/>
    <lineage>
        <taxon>Bacteria</taxon>
        <taxon>Pseudomonadati</taxon>
        <taxon>Bacteroidota</taxon>
        <taxon>Cytophagia</taxon>
        <taxon>Cytophagales</taxon>
        <taxon>Cyclobacteriaceae</taxon>
        <taxon>Cyclobacterium</taxon>
    </lineage>
</organism>
<protein>
    <submittedName>
        <fullName evidence="1">Uncharacterized protein</fullName>
    </submittedName>
</protein>
<dbReference type="AlphaFoldDB" id="S7VM81"/>
<evidence type="ECO:0000313" key="1">
    <source>
        <dbReference type="EMBL" id="EPR70542.1"/>
    </source>
</evidence>
<name>S7VM81_9BACT</name>
<evidence type="ECO:0000313" key="2">
    <source>
        <dbReference type="Proteomes" id="UP000014974"/>
    </source>
</evidence>
<accession>S7VM81</accession>